<organism evidence="1 2">
    <name type="scientific">Gossypium davidsonii</name>
    <name type="common">Davidson's cotton</name>
    <name type="synonym">Gossypium klotzschianum subsp. davidsonii</name>
    <dbReference type="NCBI Taxonomy" id="34287"/>
    <lineage>
        <taxon>Eukaryota</taxon>
        <taxon>Viridiplantae</taxon>
        <taxon>Streptophyta</taxon>
        <taxon>Embryophyta</taxon>
        <taxon>Tracheophyta</taxon>
        <taxon>Spermatophyta</taxon>
        <taxon>Magnoliopsida</taxon>
        <taxon>eudicotyledons</taxon>
        <taxon>Gunneridae</taxon>
        <taxon>Pentapetalae</taxon>
        <taxon>rosids</taxon>
        <taxon>malvids</taxon>
        <taxon>Malvales</taxon>
        <taxon>Malvaceae</taxon>
        <taxon>Malvoideae</taxon>
        <taxon>Gossypium</taxon>
    </lineage>
</organism>
<evidence type="ECO:0000313" key="2">
    <source>
        <dbReference type="Proteomes" id="UP000593561"/>
    </source>
</evidence>
<keyword evidence="2" id="KW-1185">Reference proteome</keyword>
<dbReference type="EMBL" id="JABFAC010000008">
    <property type="protein sequence ID" value="MBA0620689.1"/>
    <property type="molecule type" value="Genomic_DNA"/>
</dbReference>
<reference evidence="1 2" key="1">
    <citation type="journal article" date="2019" name="Genome Biol. Evol.">
        <title>Insights into the evolution of the New World diploid cottons (Gossypium, subgenus Houzingenia) based on genome sequencing.</title>
        <authorList>
            <person name="Grover C.E."/>
            <person name="Arick M.A. 2nd"/>
            <person name="Thrash A."/>
            <person name="Conover J.L."/>
            <person name="Sanders W.S."/>
            <person name="Peterson D.G."/>
            <person name="Frelichowski J.E."/>
            <person name="Scheffler J.A."/>
            <person name="Scheffler B.E."/>
            <person name="Wendel J.F."/>
        </authorList>
    </citation>
    <scope>NUCLEOTIDE SEQUENCE [LARGE SCALE GENOMIC DNA]</scope>
    <source>
        <strain evidence="1">27</strain>
        <tissue evidence="1">Leaf</tissue>
    </source>
</reference>
<evidence type="ECO:0000313" key="1">
    <source>
        <dbReference type="EMBL" id="MBA0620689.1"/>
    </source>
</evidence>
<gene>
    <name evidence="1" type="ORF">Godav_006384</name>
</gene>
<name>A0A7J8S3T4_GOSDV</name>
<protein>
    <submittedName>
        <fullName evidence="1">Uncharacterized protein</fullName>
    </submittedName>
</protein>
<feature type="non-terminal residue" evidence="1">
    <location>
        <position position="149"/>
    </location>
</feature>
<proteinExistence type="predicted"/>
<accession>A0A7J8S3T4</accession>
<comment type="caution">
    <text evidence="1">The sequence shown here is derived from an EMBL/GenBank/DDBJ whole genome shotgun (WGS) entry which is preliminary data.</text>
</comment>
<sequence length="149" mass="16910">DISIPSIDLTWGAPSAGGYRDTTISGLQIGACWSPYVKINFDAAFRNHSKRTCTRIVISKMVLGSKMIMNEHIPSVFATEALACFRRLRWVWPWDFQKRRRLQKDKERSIDLSDTRGASGRYYYGGKRPVVEGSTRLGCVARWLSTGSF</sequence>
<dbReference type="Proteomes" id="UP000593561">
    <property type="component" value="Unassembled WGS sequence"/>
</dbReference>
<dbReference type="AlphaFoldDB" id="A0A7J8S3T4"/>